<organism evidence="1 2">
    <name type="scientific">Bernardetia litoralis (strain ATCC 23117 / DSM 6794 / NBRC 15988 / NCIMB 1366 / Fx l1 / Sio-4)</name>
    <name type="common">Flexibacter litoralis</name>
    <dbReference type="NCBI Taxonomy" id="880071"/>
    <lineage>
        <taxon>Bacteria</taxon>
        <taxon>Pseudomonadati</taxon>
        <taxon>Bacteroidota</taxon>
        <taxon>Cytophagia</taxon>
        <taxon>Cytophagales</taxon>
        <taxon>Bernardetiaceae</taxon>
        <taxon>Bernardetia</taxon>
    </lineage>
</organism>
<dbReference type="Proteomes" id="UP000006054">
    <property type="component" value="Chromosome"/>
</dbReference>
<dbReference type="OrthoDB" id="1492206at2"/>
<dbReference type="EMBL" id="CP003345">
    <property type="protein sequence ID" value="AFM03365.1"/>
    <property type="molecule type" value="Genomic_DNA"/>
</dbReference>
<dbReference type="AlphaFoldDB" id="I4AHD0"/>
<proteinExistence type="predicted"/>
<dbReference type="SUPFAM" id="SSF48371">
    <property type="entry name" value="ARM repeat"/>
    <property type="match status" value="1"/>
</dbReference>
<evidence type="ECO:0008006" key="3">
    <source>
        <dbReference type="Google" id="ProtNLM"/>
    </source>
</evidence>
<dbReference type="RefSeq" id="WP_014796823.1">
    <property type="nucleotide sequence ID" value="NC_018018.1"/>
</dbReference>
<keyword evidence="2" id="KW-1185">Reference proteome</keyword>
<sequence length="226" mass="27048">MENRKQIENKIQKNVEEFWKWAFKSSSKEEILNGEIDSPSFPNWQKIENNLEEAFRNLNFDELGNKTLDNIIFIIAQQWDIGIILNWFNKGGEEIGQLGMTELQLQRICERGVTTNLIDAKSQLAASLYKIENKEKAKELLLSYYKDEDEYIRRMSLNSLHKLGYQNINDLLLNSWDKNEEYERMICLQIWSEINEKEFIKYCEIAEKDERKYLREFAIKIKKEQE</sequence>
<evidence type="ECO:0000313" key="1">
    <source>
        <dbReference type="EMBL" id="AFM03365.1"/>
    </source>
</evidence>
<dbReference type="HOGENOM" id="CLU_1223240_0_0_10"/>
<evidence type="ECO:0000313" key="2">
    <source>
        <dbReference type="Proteomes" id="UP000006054"/>
    </source>
</evidence>
<accession>I4AHD0</accession>
<dbReference type="KEGG" id="fli:Fleli_0911"/>
<reference evidence="2" key="1">
    <citation type="submission" date="2012-06" db="EMBL/GenBank/DDBJ databases">
        <title>The complete genome of Flexibacter litoralis DSM 6794.</title>
        <authorList>
            <person name="Lucas S."/>
            <person name="Copeland A."/>
            <person name="Lapidus A."/>
            <person name="Glavina del Rio T."/>
            <person name="Dalin E."/>
            <person name="Tice H."/>
            <person name="Bruce D."/>
            <person name="Goodwin L."/>
            <person name="Pitluck S."/>
            <person name="Peters L."/>
            <person name="Ovchinnikova G."/>
            <person name="Lu M."/>
            <person name="Kyrpides N."/>
            <person name="Mavromatis K."/>
            <person name="Ivanova N."/>
            <person name="Brettin T."/>
            <person name="Detter J.C."/>
            <person name="Han C."/>
            <person name="Larimer F."/>
            <person name="Land M."/>
            <person name="Hauser L."/>
            <person name="Markowitz V."/>
            <person name="Cheng J.-F."/>
            <person name="Hugenholtz P."/>
            <person name="Woyke T."/>
            <person name="Wu D."/>
            <person name="Spring S."/>
            <person name="Lang E."/>
            <person name="Kopitz M."/>
            <person name="Brambilla E."/>
            <person name="Klenk H.-P."/>
            <person name="Eisen J.A."/>
        </authorList>
    </citation>
    <scope>NUCLEOTIDE SEQUENCE [LARGE SCALE GENOMIC DNA]</scope>
    <source>
        <strain evidence="2">ATCC 23117 / DSM 6794 / NBRC 15988 / NCIMB 1366 / Sio-4</strain>
    </source>
</reference>
<dbReference type="InterPro" id="IPR016024">
    <property type="entry name" value="ARM-type_fold"/>
</dbReference>
<dbReference type="PATRIC" id="fig|880071.3.peg.890"/>
<name>I4AHD0_BERLS</name>
<protein>
    <recommendedName>
        <fullName evidence="3">HEAT repeat protein</fullName>
    </recommendedName>
</protein>
<dbReference type="eggNOG" id="COG1413">
    <property type="taxonomic scope" value="Bacteria"/>
</dbReference>
<gene>
    <name evidence="1" type="ordered locus">Fleli_0911</name>
</gene>
<dbReference type="STRING" id="880071.Fleli_0911"/>